<organism evidence="1 2">
    <name type="scientific">Corymbia citriodora subsp. variegata</name>
    <dbReference type="NCBI Taxonomy" id="360336"/>
    <lineage>
        <taxon>Eukaryota</taxon>
        <taxon>Viridiplantae</taxon>
        <taxon>Streptophyta</taxon>
        <taxon>Embryophyta</taxon>
        <taxon>Tracheophyta</taxon>
        <taxon>Spermatophyta</taxon>
        <taxon>Magnoliopsida</taxon>
        <taxon>eudicotyledons</taxon>
        <taxon>Gunneridae</taxon>
        <taxon>Pentapetalae</taxon>
        <taxon>rosids</taxon>
        <taxon>malvids</taxon>
        <taxon>Myrtales</taxon>
        <taxon>Myrtaceae</taxon>
        <taxon>Myrtoideae</taxon>
        <taxon>Eucalypteae</taxon>
        <taxon>Corymbia</taxon>
    </lineage>
</organism>
<sequence length="182" mass="20753">MQVNLSSFHMLLKASDLVGEELLSASPEAQTQPSELPMIFWDKIMEMHGQGVRLALEKRLCATDMNPSKGWLSIPQGQIQAKFLTDEEIRALDDKDITVSLIEPCLQVRHGLQLQKRYKRRDYFSYVLTKEWTVVTHSNARNELEEGCLIQLWAFRVNGDLCFCLVNCEALPAAVENVATRE</sequence>
<name>A0A8T0CLT9_CORYI</name>
<gene>
    <name evidence="1" type="ORF">BT93_L2206</name>
</gene>
<dbReference type="PANTHER" id="PTHR31541">
    <property type="entry name" value="B3 DOMAIN PLANT PROTEIN-RELATED"/>
    <property type="match status" value="1"/>
</dbReference>
<reference evidence="1" key="1">
    <citation type="submission" date="2020-05" db="EMBL/GenBank/DDBJ databases">
        <title>WGS assembly of Corymbia citriodora subspecies variegata.</title>
        <authorList>
            <person name="Barry K."/>
            <person name="Hundley H."/>
            <person name="Shu S."/>
            <person name="Jenkins J."/>
            <person name="Grimwood J."/>
            <person name="Baten A."/>
        </authorList>
    </citation>
    <scope>NUCLEOTIDE SEQUENCE</scope>
    <source>
        <strain evidence="1">CV2-018</strain>
    </source>
</reference>
<dbReference type="PANTHER" id="PTHR31541:SF25">
    <property type="entry name" value="GAMMA-GLIADIN B"/>
    <property type="match status" value="1"/>
</dbReference>
<dbReference type="AlphaFoldDB" id="A0A8T0CLT9"/>
<evidence type="ECO:0008006" key="3">
    <source>
        <dbReference type="Google" id="ProtNLM"/>
    </source>
</evidence>
<dbReference type="Proteomes" id="UP000806378">
    <property type="component" value="Unassembled WGS sequence"/>
</dbReference>
<evidence type="ECO:0000313" key="2">
    <source>
        <dbReference type="Proteomes" id="UP000806378"/>
    </source>
</evidence>
<protein>
    <recommendedName>
        <fullName evidence="3">TF-B3 domain-containing protein</fullName>
    </recommendedName>
</protein>
<dbReference type="Gramene" id="rna-gnl|WGS:JABURB|Cocit.L2206.1">
    <property type="protein sequence ID" value="cds-KAF7848194.1"/>
    <property type="gene ID" value="gene-BT93_L2206"/>
</dbReference>
<accession>A0A8T0CLT9</accession>
<dbReference type="InterPro" id="IPR005508">
    <property type="entry name" value="At2g31720-like"/>
</dbReference>
<dbReference type="EMBL" id="MU090240">
    <property type="protein sequence ID" value="KAF7848194.1"/>
    <property type="molecule type" value="Genomic_DNA"/>
</dbReference>
<comment type="caution">
    <text evidence="1">The sequence shown here is derived from an EMBL/GenBank/DDBJ whole genome shotgun (WGS) entry which is preliminary data.</text>
</comment>
<dbReference type="Pfam" id="PF03754">
    <property type="entry name" value="At2g31720-like"/>
    <property type="match status" value="1"/>
</dbReference>
<dbReference type="GO" id="GO:0003677">
    <property type="term" value="F:DNA binding"/>
    <property type="evidence" value="ECO:0007669"/>
    <property type="project" value="InterPro"/>
</dbReference>
<keyword evidence="2" id="KW-1185">Reference proteome</keyword>
<evidence type="ECO:0000313" key="1">
    <source>
        <dbReference type="EMBL" id="KAF7848194.1"/>
    </source>
</evidence>
<proteinExistence type="predicted"/>
<dbReference type="OrthoDB" id="1935604at2759"/>